<evidence type="ECO:0000313" key="2">
    <source>
        <dbReference type="EMBL" id="HHR96990.1"/>
    </source>
</evidence>
<name>A0A7C5XKH1_9CREN</name>
<gene>
    <name evidence="2" type="ORF">ENL47_09415</name>
    <name evidence="1" type="ORF">ENM84_05295</name>
</gene>
<dbReference type="AlphaFoldDB" id="A0A7C5XKH1"/>
<accession>A0A7C5XKH1</accession>
<reference evidence="1" key="1">
    <citation type="journal article" date="2020" name="mSystems">
        <title>Genome- and Community-Level Interaction Insights into Carbon Utilization and Element Cycling Functions of Hydrothermarchaeota in Hydrothermal Sediment.</title>
        <authorList>
            <person name="Zhou Z."/>
            <person name="Liu Y."/>
            <person name="Xu W."/>
            <person name="Pan J."/>
            <person name="Luo Z.H."/>
            <person name="Li M."/>
        </authorList>
    </citation>
    <scope>NUCLEOTIDE SEQUENCE [LARGE SCALE GENOMIC DNA]</scope>
    <source>
        <strain evidence="2">SpSt-1</strain>
        <strain evidence="1">SpSt-1121</strain>
    </source>
</reference>
<comment type="caution">
    <text evidence="1">The sequence shown here is derived from an EMBL/GenBank/DDBJ whole genome shotgun (WGS) entry which is preliminary data.</text>
</comment>
<dbReference type="EMBL" id="DRUB01000186">
    <property type="protein sequence ID" value="HHR96990.1"/>
    <property type="molecule type" value="Genomic_DNA"/>
</dbReference>
<organism evidence="1">
    <name type="scientific">Ignisphaera aggregans</name>
    <dbReference type="NCBI Taxonomy" id="334771"/>
    <lineage>
        <taxon>Archaea</taxon>
        <taxon>Thermoproteota</taxon>
        <taxon>Thermoprotei</taxon>
        <taxon>Desulfurococcales</taxon>
        <taxon>Desulfurococcaceae</taxon>
        <taxon>Ignisphaera</taxon>
    </lineage>
</organism>
<dbReference type="EMBL" id="DRZI01000224">
    <property type="protein sequence ID" value="HHP82064.1"/>
    <property type="molecule type" value="Genomic_DNA"/>
</dbReference>
<protein>
    <submittedName>
        <fullName evidence="1">Uncharacterized protein</fullName>
    </submittedName>
</protein>
<sequence>MSIGRRGVEVKKHEIYGDKALGTLYKLLSENSPNLALYIDFSLLRYPLVKITAIPISTEDSEIEFIEFLGLSLAEILLDVNAIYKNSIDFDKDVFSVKLLCEHGWIVYEYTVLKSDHGIPYVSKSWIHIIESKSLREIIDADEEFIKYVNYVVKQIALRCRRVLEYDGYL</sequence>
<proteinExistence type="predicted"/>
<evidence type="ECO:0000313" key="1">
    <source>
        <dbReference type="EMBL" id="HHP82064.1"/>
    </source>
</evidence>